<evidence type="ECO:0000256" key="6">
    <source>
        <dbReference type="ARBA" id="ARBA00023212"/>
    </source>
</evidence>
<comment type="similarity">
    <text evidence="3">Belongs to the HYLS1 family.</text>
</comment>
<organism evidence="10 11">
    <name type="scientific">Macrostomum lignano</name>
    <dbReference type="NCBI Taxonomy" id="282301"/>
    <lineage>
        <taxon>Eukaryota</taxon>
        <taxon>Metazoa</taxon>
        <taxon>Spiralia</taxon>
        <taxon>Lophotrochozoa</taxon>
        <taxon>Platyhelminthes</taxon>
        <taxon>Rhabditophora</taxon>
        <taxon>Macrostomorpha</taxon>
        <taxon>Macrostomida</taxon>
        <taxon>Macrostomidae</taxon>
        <taxon>Macrostomum</taxon>
    </lineage>
</organism>
<dbReference type="GO" id="GO:0005814">
    <property type="term" value="C:centriole"/>
    <property type="evidence" value="ECO:0007669"/>
    <property type="project" value="UniProtKB-SubCell"/>
</dbReference>
<dbReference type="GO" id="GO:0060271">
    <property type="term" value="P:cilium assembly"/>
    <property type="evidence" value="ECO:0007669"/>
    <property type="project" value="TreeGrafter"/>
</dbReference>
<feature type="compositionally biased region" description="Polar residues" evidence="8">
    <location>
        <begin position="47"/>
        <end position="56"/>
    </location>
</feature>
<evidence type="ECO:0000256" key="1">
    <source>
        <dbReference type="ARBA" id="ARBA00004114"/>
    </source>
</evidence>
<feature type="region of interest" description="Disordered" evidence="8">
    <location>
        <begin position="113"/>
        <end position="166"/>
    </location>
</feature>
<accession>A0A1I8J5L3</accession>
<evidence type="ECO:0000256" key="3">
    <source>
        <dbReference type="ARBA" id="ARBA00010091"/>
    </source>
</evidence>
<evidence type="ECO:0000313" key="10">
    <source>
        <dbReference type="Proteomes" id="UP000095280"/>
    </source>
</evidence>
<protein>
    <submittedName>
        <fullName evidence="11">HYLS1_C domain-containing protein</fullName>
    </submittedName>
</protein>
<evidence type="ECO:0000256" key="4">
    <source>
        <dbReference type="ARBA" id="ARBA00022490"/>
    </source>
</evidence>
<keyword evidence="6" id="KW-0206">Cytoskeleton</keyword>
<keyword evidence="5" id="KW-0970">Cilium biogenesis/degradation</keyword>
<feature type="domain" description="Centriolar and ciliogenesis-associated protein HYLS1 C-terminal" evidence="9">
    <location>
        <begin position="163"/>
        <end position="209"/>
    </location>
</feature>
<proteinExistence type="inferred from homology"/>
<feature type="compositionally biased region" description="Polar residues" evidence="8">
    <location>
        <begin position="243"/>
        <end position="255"/>
    </location>
</feature>
<keyword evidence="10" id="KW-1185">Reference proteome</keyword>
<dbReference type="Pfam" id="PF15311">
    <property type="entry name" value="HYLS1_C"/>
    <property type="match status" value="1"/>
</dbReference>
<comment type="subcellular location">
    <subcellularLocation>
        <location evidence="2">Cell projection</location>
        <location evidence="2">Cilium</location>
    </subcellularLocation>
    <subcellularLocation>
        <location evidence="1">Cytoplasm</location>
        <location evidence="1">Cytoskeleton</location>
        <location evidence="1">Microtubule organizing center</location>
        <location evidence="1">Centrosome</location>
        <location evidence="1">Centriole</location>
    </subcellularLocation>
</comment>
<dbReference type="PANTHER" id="PTHR34174:SF1">
    <property type="entry name" value="CENTRIOLAR AND CILIOGENESIS-ASSOCIATED PROTEIN HYLS1"/>
    <property type="match status" value="1"/>
</dbReference>
<feature type="compositionally biased region" description="Basic and acidic residues" evidence="8">
    <location>
        <begin position="72"/>
        <end position="85"/>
    </location>
</feature>
<evidence type="ECO:0000313" key="11">
    <source>
        <dbReference type="WBParaSite" id="maker-uti_cns_0046049-snap-gene-0.5-mRNA-1"/>
    </source>
</evidence>
<dbReference type="WBParaSite" id="maker-uti_cns_0046049-snap-gene-0.5-mRNA-1">
    <property type="protein sequence ID" value="maker-uti_cns_0046049-snap-gene-0.5-mRNA-1"/>
    <property type="gene ID" value="maker-uti_cns_0046049-snap-gene-0.5"/>
</dbReference>
<evidence type="ECO:0000256" key="8">
    <source>
        <dbReference type="SAM" id="MobiDB-lite"/>
    </source>
</evidence>
<evidence type="ECO:0000256" key="5">
    <source>
        <dbReference type="ARBA" id="ARBA00022794"/>
    </source>
</evidence>
<keyword evidence="4" id="KW-0963">Cytoplasm</keyword>
<dbReference type="PANTHER" id="PTHR34174">
    <property type="entry name" value="HYDROLETHALUS SYNDROME PROTEIN 1"/>
    <property type="match status" value="1"/>
</dbReference>
<dbReference type="GO" id="GO:0097730">
    <property type="term" value="C:non-motile cilium"/>
    <property type="evidence" value="ECO:0007669"/>
    <property type="project" value="TreeGrafter"/>
</dbReference>
<keyword evidence="7" id="KW-0966">Cell projection</keyword>
<dbReference type="InterPro" id="IPR052319">
    <property type="entry name" value="Centriolar_ciliogenesis_assoc"/>
</dbReference>
<reference evidence="11" key="1">
    <citation type="submission" date="2016-11" db="UniProtKB">
        <authorList>
            <consortium name="WormBaseParasite"/>
        </authorList>
    </citation>
    <scope>IDENTIFICATION</scope>
</reference>
<dbReference type="AlphaFoldDB" id="A0A1I8J5L3"/>
<feature type="region of interest" description="Disordered" evidence="8">
    <location>
        <begin position="204"/>
        <end position="255"/>
    </location>
</feature>
<evidence type="ECO:0000256" key="2">
    <source>
        <dbReference type="ARBA" id="ARBA00004138"/>
    </source>
</evidence>
<evidence type="ECO:0000256" key="7">
    <source>
        <dbReference type="ARBA" id="ARBA00023273"/>
    </source>
</evidence>
<dbReference type="InterPro" id="IPR027918">
    <property type="entry name" value="HYLS1_C_dom"/>
</dbReference>
<sequence>MDSPAVFHLSEIRRQLEILGYRDVPESKLREYKAELDAMVSRDDESSVVSTATGSEAATPRGRMVRRKTARRLADGGRAVVEESCRSSVVGDDDFSDFDGRFGDDDRRSAAGLAELPEDGRNGGQQPPTELRPQPPSSAGSVAGRRPRQLIRPTPRSAIDGLAFRRSDPVRRYHQYAALWAAQGPTPGETQHRALRWAVREHLAEAQVPAGAPPPPPRAGPGRRSRWTGRRPSERKSGESWRVTGSSEAARQKFS</sequence>
<dbReference type="Proteomes" id="UP000095280">
    <property type="component" value="Unplaced"/>
</dbReference>
<evidence type="ECO:0000259" key="9">
    <source>
        <dbReference type="Pfam" id="PF15311"/>
    </source>
</evidence>
<name>A0A1I8J5L3_9PLAT</name>
<feature type="region of interest" description="Disordered" evidence="8">
    <location>
        <begin position="41"/>
        <end position="86"/>
    </location>
</feature>